<reference evidence="1" key="2">
    <citation type="submission" date="2015-03" db="UniProtKB">
        <authorList>
            <consortium name="EnsemblPlants"/>
        </authorList>
    </citation>
    <scope>IDENTIFICATION</scope>
</reference>
<proteinExistence type="predicted"/>
<dbReference type="Proteomes" id="UP000026960">
    <property type="component" value="Chromosome 1"/>
</dbReference>
<protein>
    <submittedName>
        <fullName evidence="1">Uncharacterized protein</fullName>
    </submittedName>
</protein>
<accession>A0A0D3ER05</accession>
<keyword evidence="2" id="KW-1185">Reference proteome</keyword>
<evidence type="ECO:0000313" key="2">
    <source>
        <dbReference type="Proteomes" id="UP000026960"/>
    </source>
</evidence>
<dbReference type="EnsemblPlants" id="OBART01G22040.2">
    <property type="protein sequence ID" value="OBART01G22040.2"/>
    <property type="gene ID" value="OBART01G22040"/>
</dbReference>
<evidence type="ECO:0000313" key="1">
    <source>
        <dbReference type="EnsemblPlants" id="OBART01G22040.2"/>
    </source>
</evidence>
<reference evidence="1" key="1">
    <citation type="journal article" date="2009" name="Rice">
        <title>De Novo Next Generation Sequencing of Plant Genomes.</title>
        <authorList>
            <person name="Rounsley S."/>
            <person name="Marri P.R."/>
            <person name="Yu Y."/>
            <person name="He R."/>
            <person name="Sisneros N."/>
            <person name="Goicoechea J.L."/>
            <person name="Lee S.J."/>
            <person name="Angelova A."/>
            <person name="Kudrna D."/>
            <person name="Luo M."/>
            <person name="Affourtit J."/>
            <person name="Desany B."/>
            <person name="Knight J."/>
            <person name="Niazi F."/>
            <person name="Egholm M."/>
            <person name="Wing R.A."/>
        </authorList>
    </citation>
    <scope>NUCLEOTIDE SEQUENCE [LARGE SCALE GENOMIC DNA]</scope>
    <source>
        <strain evidence="1">cv. IRGC 105608</strain>
    </source>
</reference>
<dbReference type="Gramene" id="OBART01G22040.2">
    <property type="protein sequence ID" value="OBART01G22040.2"/>
    <property type="gene ID" value="OBART01G22040"/>
</dbReference>
<organism evidence="1">
    <name type="scientific">Oryza barthii</name>
    <dbReference type="NCBI Taxonomy" id="65489"/>
    <lineage>
        <taxon>Eukaryota</taxon>
        <taxon>Viridiplantae</taxon>
        <taxon>Streptophyta</taxon>
        <taxon>Embryophyta</taxon>
        <taxon>Tracheophyta</taxon>
        <taxon>Spermatophyta</taxon>
        <taxon>Magnoliopsida</taxon>
        <taxon>Liliopsida</taxon>
        <taxon>Poales</taxon>
        <taxon>Poaceae</taxon>
        <taxon>BOP clade</taxon>
        <taxon>Oryzoideae</taxon>
        <taxon>Oryzeae</taxon>
        <taxon>Oryzinae</taxon>
        <taxon>Oryza</taxon>
    </lineage>
</organism>
<dbReference type="AlphaFoldDB" id="A0A0D3ER05"/>
<name>A0A0D3ER05_9ORYZ</name>
<sequence length="185" mass="20359">MAAIKLDLPVPGRGVVEVDGEPRLTFVHVDLQRPVLILDLLCSGQDVREVRVEGLVLVLLVEAHLEGPDLEPLPFPPRPLPLPLLLLELSRQTRRHLNSEPSWTSAISSPSSMLNIMLLVSSTRLTRRRCMSVLILVARYPTPEKSRSRTSYGTSSFTTPRTSIADAARDAAVVTALLYDSMALS</sequence>